<evidence type="ECO:0000313" key="3">
    <source>
        <dbReference type="Proteomes" id="UP000266649"/>
    </source>
</evidence>
<organism evidence="2 3">
    <name type="scientific">Gemmobacter lutimaris</name>
    <dbReference type="NCBI Taxonomy" id="2306023"/>
    <lineage>
        <taxon>Bacteria</taxon>
        <taxon>Pseudomonadati</taxon>
        <taxon>Pseudomonadota</taxon>
        <taxon>Alphaproteobacteria</taxon>
        <taxon>Rhodobacterales</taxon>
        <taxon>Paracoccaceae</taxon>
        <taxon>Gemmobacter</taxon>
    </lineage>
</organism>
<sequence length="77" mass="8857">MKAATVAVQTMEHPMYAHDDFEPDHTSSPTDTMIQDLQLYGYRPAPGEADPRITPEDQVVDFHPEVSRFFRREVSHL</sequence>
<evidence type="ECO:0000313" key="2">
    <source>
        <dbReference type="EMBL" id="RID89603.1"/>
    </source>
</evidence>
<gene>
    <name evidence="2" type="ORF">D2N39_22390</name>
</gene>
<accession>A0A398BQJ3</accession>
<name>A0A398BQJ3_9RHOB</name>
<comment type="caution">
    <text evidence="2">The sequence shown here is derived from an EMBL/GenBank/DDBJ whole genome shotgun (WGS) entry which is preliminary data.</text>
</comment>
<reference evidence="2 3" key="1">
    <citation type="submission" date="2018-09" db="EMBL/GenBank/DDBJ databases">
        <title>Gemmobacter lutimaris sp. nov., a marine bacterium isolated from tidal flat.</title>
        <authorList>
            <person name="Lee D.W."/>
            <person name="Yoo Y."/>
            <person name="Kim J.-J."/>
            <person name="Kim B.S."/>
        </authorList>
    </citation>
    <scope>NUCLEOTIDE SEQUENCE [LARGE SCALE GENOMIC DNA]</scope>
    <source>
        <strain evidence="2 3">YJ-T1-11</strain>
    </source>
</reference>
<dbReference type="Proteomes" id="UP000266649">
    <property type="component" value="Unassembled WGS sequence"/>
</dbReference>
<evidence type="ECO:0000256" key="1">
    <source>
        <dbReference type="SAM" id="MobiDB-lite"/>
    </source>
</evidence>
<feature type="region of interest" description="Disordered" evidence="1">
    <location>
        <begin position="1"/>
        <end position="31"/>
    </location>
</feature>
<feature type="compositionally biased region" description="Basic and acidic residues" evidence="1">
    <location>
        <begin position="15"/>
        <end position="25"/>
    </location>
</feature>
<keyword evidence="3" id="KW-1185">Reference proteome</keyword>
<dbReference type="AlphaFoldDB" id="A0A398BQJ3"/>
<dbReference type="EMBL" id="QXXQ01000048">
    <property type="protein sequence ID" value="RID89603.1"/>
    <property type="molecule type" value="Genomic_DNA"/>
</dbReference>
<protein>
    <submittedName>
        <fullName evidence="2">Uncharacterized protein</fullName>
    </submittedName>
</protein>
<proteinExistence type="predicted"/>